<protein>
    <recommendedName>
        <fullName evidence="4">Isocitrate dehydrogenase</fullName>
    </recommendedName>
</protein>
<proteinExistence type="inferred from homology"/>
<dbReference type="Proteomes" id="UP000663870">
    <property type="component" value="Unassembled WGS sequence"/>
</dbReference>
<organism evidence="2 3">
    <name type="scientific">Rotaria sordida</name>
    <dbReference type="NCBI Taxonomy" id="392033"/>
    <lineage>
        <taxon>Eukaryota</taxon>
        <taxon>Metazoa</taxon>
        <taxon>Spiralia</taxon>
        <taxon>Gnathifera</taxon>
        <taxon>Rotifera</taxon>
        <taxon>Eurotatoria</taxon>
        <taxon>Bdelloidea</taxon>
        <taxon>Philodinida</taxon>
        <taxon>Philodinidae</taxon>
        <taxon>Rotaria</taxon>
    </lineage>
</organism>
<dbReference type="SUPFAM" id="SSF53659">
    <property type="entry name" value="Isocitrate/Isopropylmalate dehydrogenase-like"/>
    <property type="match status" value="1"/>
</dbReference>
<dbReference type="GO" id="GO:0006099">
    <property type="term" value="P:tricarboxylic acid cycle"/>
    <property type="evidence" value="ECO:0007669"/>
    <property type="project" value="TreeGrafter"/>
</dbReference>
<gene>
    <name evidence="2" type="ORF">JXQ802_LOCUS1223</name>
</gene>
<dbReference type="PANTHER" id="PTHR11835">
    <property type="entry name" value="DECARBOXYLATING DEHYDROGENASES-ISOCITRATE, ISOPROPYLMALATE, TARTRATE"/>
    <property type="match status" value="1"/>
</dbReference>
<reference evidence="2" key="1">
    <citation type="submission" date="2021-02" db="EMBL/GenBank/DDBJ databases">
        <authorList>
            <person name="Nowell W R."/>
        </authorList>
    </citation>
    <scope>NUCLEOTIDE SEQUENCE</scope>
</reference>
<dbReference type="Gene3D" id="3.40.718.10">
    <property type="entry name" value="Isopropylmalate Dehydrogenase"/>
    <property type="match status" value="1"/>
</dbReference>
<evidence type="ECO:0008006" key="4">
    <source>
        <dbReference type="Google" id="ProtNLM"/>
    </source>
</evidence>
<accession>A0A813NX53</accession>
<evidence type="ECO:0000313" key="3">
    <source>
        <dbReference type="Proteomes" id="UP000663870"/>
    </source>
</evidence>
<sequence>MCWSCWWIRFVAGSNYGDHYAIFEQGTRNKGVGIAGKNIANPSGVRFAAANMLKYLGLEQHCSTIKKSYIGGASTPPQFVECVLNEIVKMTPTIGFSYEMQKPNLDLRYKTVD</sequence>
<name>A0A813NX53_9BILA</name>
<dbReference type="GO" id="GO:0005739">
    <property type="term" value="C:mitochondrion"/>
    <property type="evidence" value="ECO:0007669"/>
    <property type="project" value="TreeGrafter"/>
</dbReference>
<dbReference type="EMBL" id="CAJNOL010000013">
    <property type="protein sequence ID" value="CAF0742735.1"/>
    <property type="molecule type" value="Genomic_DNA"/>
</dbReference>
<dbReference type="GO" id="GO:0006102">
    <property type="term" value="P:isocitrate metabolic process"/>
    <property type="evidence" value="ECO:0007669"/>
    <property type="project" value="TreeGrafter"/>
</dbReference>
<keyword evidence="3" id="KW-1185">Reference proteome</keyword>
<dbReference type="AlphaFoldDB" id="A0A813NX53"/>
<evidence type="ECO:0000256" key="1">
    <source>
        <dbReference type="ARBA" id="ARBA00007769"/>
    </source>
</evidence>
<dbReference type="PANTHER" id="PTHR11835:SF60">
    <property type="entry name" value="ISOCITRATE DEHYDROGENASE [NAD] SUBUNIT, MITOCHONDRIAL"/>
    <property type="match status" value="1"/>
</dbReference>
<comment type="similarity">
    <text evidence="1">Belongs to the isocitrate and isopropylmalate dehydrogenases family.</text>
</comment>
<comment type="caution">
    <text evidence="2">The sequence shown here is derived from an EMBL/GenBank/DDBJ whole genome shotgun (WGS) entry which is preliminary data.</text>
</comment>
<evidence type="ECO:0000313" key="2">
    <source>
        <dbReference type="EMBL" id="CAF0742735.1"/>
    </source>
</evidence>